<protein>
    <submittedName>
        <fullName evidence="2">3-methyladenine DNA glycosylase Tag</fullName>
    </submittedName>
</protein>
<evidence type="ECO:0000313" key="2">
    <source>
        <dbReference type="EMBL" id="MBB4950679.1"/>
    </source>
</evidence>
<evidence type="ECO:0000259" key="1">
    <source>
        <dbReference type="Pfam" id="PF13276"/>
    </source>
</evidence>
<feature type="domain" description="HTH-like" evidence="1">
    <location>
        <begin position="1"/>
        <end position="35"/>
    </location>
</feature>
<reference evidence="2 3" key="1">
    <citation type="submission" date="2020-08" db="EMBL/GenBank/DDBJ databases">
        <title>Sequencing the genomes of 1000 actinobacteria strains.</title>
        <authorList>
            <person name="Klenk H.-P."/>
        </authorList>
    </citation>
    <scope>NUCLEOTIDE SEQUENCE [LARGE SCALE GENOMIC DNA]</scope>
    <source>
        <strain evidence="2 3">DSM 44786</strain>
    </source>
</reference>
<name>A0A7W7SHR3_9ACTN</name>
<dbReference type="Proteomes" id="UP000573327">
    <property type="component" value="Unassembled WGS sequence"/>
</dbReference>
<dbReference type="Pfam" id="PF13276">
    <property type="entry name" value="HTH_21"/>
    <property type="match status" value="1"/>
</dbReference>
<dbReference type="AlphaFoldDB" id="A0A7W7SHR3"/>
<evidence type="ECO:0000313" key="3">
    <source>
        <dbReference type="Proteomes" id="UP000573327"/>
    </source>
</evidence>
<accession>A0A7W7SHR3</accession>
<keyword evidence="3" id="KW-1185">Reference proteome</keyword>
<organism evidence="2 3">
    <name type="scientific">Kitasatospora gansuensis</name>
    <dbReference type="NCBI Taxonomy" id="258050"/>
    <lineage>
        <taxon>Bacteria</taxon>
        <taxon>Bacillati</taxon>
        <taxon>Actinomycetota</taxon>
        <taxon>Actinomycetes</taxon>
        <taxon>Kitasatosporales</taxon>
        <taxon>Streptomycetaceae</taxon>
        <taxon>Kitasatospora</taxon>
    </lineage>
</organism>
<proteinExistence type="predicted"/>
<sequence>MWAALKRAGHTDVARCTVERLMKAVGLSGAVRGKKVTTTG</sequence>
<dbReference type="InterPro" id="IPR025948">
    <property type="entry name" value="HTH-like_dom"/>
</dbReference>
<dbReference type="EMBL" id="JACHJR010000001">
    <property type="protein sequence ID" value="MBB4950679.1"/>
    <property type="molecule type" value="Genomic_DNA"/>
</dbReference>
<comment type="caution">
    <text evidence="2">The sequence shown here is derived from an EMBL/GenBank/DDBJ whole genome shotgun (WGS) entry which is preliminary data.</text>
</comment>
<gene>
    <name evidence="2" type="ORF">F4556_006214</name>
</gene>